<feature type="transmembrane region" description="Helical" evidence="1">
    <location>
        <begin position="431"/>
        <end position="449"/>
    </location>
</feature>
<dbReference type="GO" id="GO:0016747">
    <property type="term" value="F:acyltransferase activity, transferring groups other than amino-acyl groups"/>
    <property type="evidence" value="ECO:0007669"/>
    <property type="project" value="InterPro"/>
</dbReference>
<gene>
    <name evidence="3" type="ORF">TrCOL_g11223</name>
</gene>
<evidence type="ECO:0000313" key="3">
    <source>
        <dbReference type="EMBL" id="GMI47355.1"/>
    </source>
</evidence>
<proteinExistence type="predicted"/>
<feature type="transmembrane region" description="Helical" evidence="1">
    <location>
        <begin position="292"/>
        <end position="313"/>
    </location>
</feature>
<protein>
    <recommendedName>
        <fullName evidence="2">Acyltransferase 3 domain-containing protein</fullName>
    </recommendedName>
</protein>
<dbReference type="Pfam" id="PF01757">
    <property type="entry name" value="Acyl_transf_3"/>
    <property type="match status" value="1"/>
</dbReference>
<dbReference type="InterPro" id="IPR002656">
    <property type="entry name" value="Acyl_transf_3_dom"/>
</dbReference>
<name>A0A9W7GNT1_9STRA</name>
<accession>A0A9W7GNT1</accession>
<feature type="transmembrane region" description="Helical" evidence="1">
    <location>
        <begin position="365"/>
        <end position="386"/>
    </location>
</feature>
<dbReference type="OrthoDB" id="207378at2759"/>
<feature type="transmembrane region" description="Helical" evidence="1">
    <location>
        <begin position="325"/>
        <end position="345"/>
    </location>
</feature>
<feature type="transmembrane region" description="Helical" evidence="1">
    <location>
        <begin position="206"/>
        <end position="226"/>
    </location>
</feature>
<dbReference type="InterPro" id="IPR052728">
    <property type="entry name" value="O2_lipid_transport_reg"/>
</dbReference>
<keyword evidence="1" id="KW-0812">Transmembrane</keyword>
<feature type="transmembrane region" description="Helical" evidence="1">
    <location>
        <begin position="94"/>
        <end position="116"/>
    </location>
</feature>
<feature type="transmembrane region" description="Helical" evidence="1">
    <location>
        <begin position="144"/>
        <end position="165"/>
    </location>
</feature>
<evidence type="ECO:0000256" key="1">
    <source>
        <dbReference type="SAM" id="Phobius"/>
    </source>
</evidence>
<keyword evidence="4" id="KW-1185">Reference proteome</keyword>
<keyword evidence="1" id="KW-1133">Transmembrane helix</keyword>
<sequence>MDPPAPPPSLSILSTYISIVKSSFLPFLPSCLCPSSSPPPPHQHVPSLDGVRSLSLLWVISFHTQFFLGGMYSHKSANLLHETCSKTLLCRPLLNGHVGVDAFFVLSGLLVIHNLLYDLYLRQPSPTSASIRCRLLAKFAVKRFFRIAPLFYFTFSVYCTAASLISGGVKRCDSLALVSQSLLFYQNLVPLDQQCMAWGWTVSIEVQFYLLAPLLLLLPSAVPSLVPPRGSPSKLLITTAALLLIPLLLSLQSRFATASSYTPPLDTAVLDLTAHDTGNYYFDKMYAGTSTRIFSCFMGGIAGCLVVAIREFSPPSPRHARNFKALFDSLSFVLLFLVVKCVVFADSASQESAWLAAGGTKVGFLVWARVLYAAAIAGLMVALAGADVMGRKVGEEGEKAHCISPLNILSLPTLLLTPSRYLPLPGPSTHLLSYAMFLLHPLLVNGWYILVTPQPGNFITEYILEKEGIWTGLLAINVGITYVVSVGVHATVERPFHEVGVFVIRRMVGDGGGGTEMENYGEEGEVLLDDKEDRIGHAEL</sequence>
<dbReference type="AlphaFoldDB" id="A0A9W7GNT1"/>
<keyword evidence="1" id="KW-0472">Membrane</keyword>
<dbReference type="PANTHER" id="PTHR11161">
    <property type="entry name" value="O-ACYLTRANSFERASE"/>
    <property type="match status" value="1"/>
</dbReference>
<dbReference type="PANTHER" id="PTHR11161:SF0">
    <property type="entry name" value="O-ACYLTRANSFERASE LIKE PROTEIN"/>
    <property type="match status" value="1"/>
</dbReference>
<feature type="transmembrane region" description="Helical" evidence="1">
    <location>
        <begin position="235"/>
        <end position="255"/>
    </location>
</feature>
<feature type="domain" description="Acyltransferase 3" evidence="2">
    <location>
        <begin position="46"/>
        <end position="464"/>
    </location>
</feature>
<reference evidence="4" key="1">
    <citation type="journal article" date="2023" name="Commun. Biol.">
        <title>Genome analysis of Parmales, the sister group of diatoms, reveals the evolutionary specialization of diatoms from phago-mixotrophs to photoautotrophs.</title>
        <authorList>
            <person name="Ban H."/>
            <person name="Sato S."/>
            <person name="Yoshikawa S."/>
            <person name="Yamada K."/>
            <person name="Nakamura Y."/>
            <person name="Ichinomiya M."/>
            <person name="Sato N."/>
            <person name="Blanc-Mathieu R."/>
            <person name="Endo H."/>
            <person name="Kuwata A."/>
            <person name="Ogata H."/>
        </authorList>
    </citation>
    <scope>NUCLEOTIDE SEQUENCE [LARGE SCALE GENOMIC DNA]</scope>
</reference>
<feature type="transmembrane region" description="Helical" evidence="1">
    <location>
        <begin position="469"/>
        <end position="488"/>
    </location>
</feature>
<dbReference type="EMBL" id="BRYA01000341">
    <property type="protein sequence ID" value="GMI47355.1"/>
    <property type="molecule type" value="Genomic_DNA"/>
</dbReference>
<comment type="caution">
    <text evidence="3">The sequence shown here is derived from an EMBL/GenBank/DDBJ whole genome shotgun (WGS) entry which is preliminary data.</text>
</comment>
<evidence type="ECO:0000259" key="2">
    <source>
        <dbReference type="Pfam" id="PF01757"/>
    </source>
</evidence>
<evidence type="ECO:0000313" key="4">
    <source>
        <dbReference type="Proteomes" id="UP001165065"/>
    </source>
</evidence>
<organism evidence="3 4">
    <name type="scientific">Triparma columacea</name>
    <dbReference type="NCBI Taxonomy" id="722753"/>
    <lineage>
        <taxon>Eukaryota</taxon>
        <taxon>Sar</taxon>
        <taxon>Stramenopiles</taxon>
        <taxon>Ochrophyta</taxon>
        <taxon>Bolidophyceae</taxon>
        <taxon>Parmales</taxon>
        <taxon>Triparmaceae</taxon>
        <taxon>Triparma</taxon>
    </lineage>
</organism>
<dbReference type="Proteomes" id="UP001165065">
    <property type="component" value="Unassembled WGS sequence"/>
</dbReference>